<evidence type="ECO:0000313" key="2">
    <source>
        <dbReference type="Proteomes" id="UP000828048"/>
    </source>
</evidence>
<reference evidence="1 2" key="1">
    <citation type="journal article" date="2021" name="Hortic Res">
        <title>High-quality reference genome and annotation aids understanding of berry development for evergreen blueberry (Vaccinium darrowii).</title>
        <authorList>
            <person name="Yu J."/>
            <person name="Hulse-Kemp A.M."/>
            <person name="Babiker E."/>
            <person name="Staton M."/>
        </authorList>
    </citation>
    <scope>NUCLEOTIDE SEQUENCE [LARGE SCALE GENOMIC DNA]</scope>
    <source>
        <strain evidence="2">cv. NJ 8807/NJ 8810</strain>
        <tissue evidence="1">Young leaf</tissue>
    </source>
</reference>
<dbReference type="Proteomes" id="UP000828048">
    <property type="component" value="Chromosome 6"/>
</dbReference>
<dbReference type="EMBL" id="CM037156">
    <property type="protein sequence ID" value="KAH7838654.1"/>
    <property type="molecule type" value="Genomic_DNA"/>
</dbReference>
<name>A0ACB7XD87_9ERIC</name>
<organism evidence="1 2">
    <name type="scientific">Vaccinium darrowii</name>
    <dbReference type="NCBI Taxonomy" id="229202"/>
    <lineage>
        <taxon>Eukaryota</taxon>
        <taxon>Viridiplantae</taxon>
        <taxon>Streptophyta</taxon>
        <taxon>Embryophyta</taxon>
        <taxon>Tracheophyta</taxon>
        <taxon>Spermatophyta</taxon>
        <taxon>Magnoliopsida</taxon>
        <taxon>eudicotyledons</taxon>
        <taxon>Gunneridae</taxon>
        <taxon>Pentapetalae</taxon>
        <taxon>asterids</taxon>
        <taxon>Ericales</taxon>
        <taxon>Ericaceae</taxon>
        <taxon>Vaccinioideae</taxon>
        <taxon>Vaccinieae</taxon>
        <taxon>Vaccinium</taxon>
    </lineage>
</organism>
<keyword evidence="2" id="KW-1185">Reference proteome</keyword>
<comment type="caution">
    <text evidence="1">The sequence shown here is derived from an EMBL/GenBank/DDBJ whole genome shotgun (WGS) entry which is preliminary data.</text>
</comment>
<sequence>MATNDPFVRVYFESHDPELHIEGGLFYLHTASNQSHLAAVSTGLEPANLIYEASPDFVAKYSEVYPIGHTLVWDNKDSFSAWLDSLIYYSFLISSDQGEVTVVSVTQGVPTGFERFFNEEYGTFWILLKNGNRVWPVRIINNNFRDNWSSFLKDHGVGPNFKIVFGCYKKWIFDVYVLNTSLERVMQRWNIGGNFLEQLIPEDYITETSCVPYTMLTEFRFKQFGCMCIPKDQIKQVFEQNLNQLLRDGELRKVVLKTGPREWHIPLRHSSLRHRNFVKFLYEQNLRQGDFIFVGVSQIGVLQIIVFASHGGERMRNWYH</sequence>
<accession>A0ACB7XD87</accession>
<proteinExistence type="predicted"/>
<protein>
    <submittedName>
        <fullName evidence="1">Uncharacterized protein</fullName>
    </submittedName>
</protein>
<evidence type="ECO:0000313" key="1">
    <source>
        <dbReference type="EMBL" id="KAH7838654.1"/>
    </source>
</evidence>
<gene>
    <name evidence="1" type="ORF">Vadar_029535</name>
</gene>